<feature type="compositionally biased region" description="Gly residues" evidence="1">
    <location>
        <begin position="303"/>
        <end position="313"/>
    </location>
</feature>
<feature type="compositionally biased region" description="Basic and acidic residues" evidence="1">
    <location>
        <begin position="292"/>
        <end position="302"/>
    </location>
</feature>
<feature type="region of interest" description="Disordered" evidence="1">
    <location>
        <begin position="150"/>
        <end position="173"/>
    </location>
</feature>
<dbReference type="Proteomes" id="UP000265515">
    <property type="component" value="Unassembled WGS sequence"/>
</dbReference>
<evidence type="ECO:0000256" key="1">
    <source>
        <dbReference type="SAM" id="MobiDB-lite"/>
    </source>
</evidence>
<organism evidence="2 3">
    <name type="scientific">Chara braunii</name>
    <name type="common">Braun's stonewort</name>
    <dbReference type="NCBI Taxonomy" id="69332"/>
    <lineage>
        <taxon>Eukaryota</taxon>
        <taxon>Viridiplantae</taxon>
        <taxon>Streptophyta</taxon>
        <taxon>Charophyceae</taxon>
        <taxon>Charales</taxon>
        <taxon>Characeae</taxon>
        <taxon>Chara</taxon>
    </lineage>
</organism>
<reference evidence="2 3" key="1">
    <citation type="journal article" date="2018" name="Cell">
        <title>The Chara Genome: Secondary Complexity and Implications for Plant Terrestrialization.</title>
        <authorList>
            <person name="Nishiyama T."/>
            <person name="Sakayama H."/>
            <person name="Vries J.D."/>
            <person name="Buschmann H."/>
            <person name="Saint-Marcoux D."/>
            <person name="Ullrich K.K."/>
            <person name="Haas F.B."/>
            <person name="Vanderstraeten L."/>
            <person name="Becker D."/>
            <person name="Lang D."/>
            <person name="Vosolsobe S."/>
            <person name="Rombauts S."/>
            <person name="Wilhelmsson P.K.I."/>
            <person name="Janitza P."/>
            <person name="Kern R."/>
            <person name="Heyl A."/>
            <person name="Rumpler F."/>
            <person name="Villalobos L.I.A.C."/>
            <person name="Clay J.M."/>
            <person name="Skokan R."/>
            <person name="Toyoda A."/>
            <person name="Suzuki Y."/>
            <person name="Kagoshima H."/>
            <person name="Schijlen E."/>
            <person name="Tajeshwar N."/>
            <person name="Catarino B."/>
            <person name="Hetherington A.J."/>
            <person name="Saltykova A."/>
            <person name="Bonnot C."/>
            <person name="Breuninger H."/>
            <person name="Symeonidi A."/>
            <person name="Radhakrishnan G.V."/>
            <person name="Van Nieuwerburgh F."/>
            <person name="Deforce D."/>
            <person name="Chang C."/>
            <person name="Karol K.G."/>
            <person name="Hedrich R."/>
            <person name="Ulvskov P."/>
            <person name="Glockner G."/>
            <person name="Delwiche C.F."/>
            <person name="Petrasek J."/>
            <person name="Van de Peer Y."/>
            <person name="Friml J."/>
            <person name="Beilby M."/>
            <person name="Dolan L."/>
            <person name="Kohara Y."/>
            <person name="Sugano S."/>
            <person name="Fujiyama A."/>
            <person name="Delaux P.-M."/>
            <person name="Quint M."/>
            <person name="TheiBen G."/>
            <person name="Hagemann M."/>
            <person name="Harholt J."/>
            <person name="Dunand C."/>
            <person name="Zachgo S."/>
            <person name="Langdale J."/>
            <person name="Maumus F."/>
            <person name="Straeten D.V.D."/>
            <person name="Gould S.B."/>
            <person name="Rensing S.A."/>
        </authorList>
    </citation>
    <scope>NUCLEOTIDE SEQUENCE [LARGE SCALE GENOMIC DNA]</scope>
    <source>
        <strain evidence="2 3">S276</strain>
    </source>
</reference>
<dbReference type="PANTHER" id="PTHR33492:SF9">
    <property type="entry name" value="GB|AAB80672.1"/>
    <property type="match status" value="1"/>
</dbReference>
<keyword evidence="3" id="KW-1185">Reference proteome</keyword>
<comment type="caution">
    <text evidence="2">The sequence shown here is derived from an EMBL/GenBank/DDBJ whole genome shotgun (WGS) entry which is preliminary data.</text>
</comment>
<evidence type="ECO:0000313" key="2">
    <source>
        <dbReference type="EMBL" id="GBG63086.1"/>
    </source>
</evidence>
<gene>
    <name evidence="2" type="ORF">CBR_g36571</name>
</gene>
<sequence length="313" mass="34640">MVGPCGPRDGGLSQSLREGGGNRNVSSTQGKGGGSMDARPEWMRLSPASRSGFRTPRGRQRQEDASAGGAHVERHDRQLWVECRQALHQAGMDTITGGVQGFHVDEADDAAVQEPLNSDDVDVQLDGDEDCDSDDLPEIRPLGRKVRSGSASVKWESTPRNRRNIKIDNDTGGSDGEGAQNFWSVIDTIALVRDQDLYFAGVGHNFGRMRTREWKWEDVRSRLQKMGVTRKAIDCGKKWDNLIQFKKVHKFQHLSGGKDYFKLASSAKRSEGFNFVMDRSMYEEMEAMTKGGSHDPPKEFGEHGGVGGGVRCR</sequence>
<proteinExistence type="predicted"/>
<accession>A0A388JZ83</accession>
<dbReference type="PANTHER" id="PTHR33492">
    <property type="entry name" value="OSJNBA0043A12.37 PROTEIN-RELATED"/>
    <property type="match status" value="1"/>
</dbReference>
<evidence type="ECO:0008006" key="4">
    <source>
        <dbReference type="Google" id="ProtNLM"/>
    </source>
</evidence>
<feature type="region of interest" description="Disordered" evidence="1">
    <location>
        <begin position="1"/>
        <end position="73"/>
    </location>
</feature>
<feature type="region of interest" description="Disordered" evidence="1">
    <location>
        <begin position="289"/>
        <end position="313"/>
    </location>
</feature>
<evidence type="ECO:0000313" key="3">
    <source>
        <dbReference type="Proteomes" id="UP000265515"/>
    </source>
</evidence>
<dbReference type="Gene3D" id="1.10.10.60">
    <property type="entry name" value="Homeodomain-like"/>
    <property type="match status" value="1"/>
</dbReference>
<protein>
    <recommendedName>
        <fullName evidence="4">Myb-like domain-containing protein</fullName>
    </recommendedName>
</protein>
<dbReference type="EMBL" id="BFEA01000035">
    <property type="protein sequence ID" value="GBG63086.1"/>
    <property type="molecule type" value="Genomic_DNA"/>
</dbReference>
<name>A0A388JZ83_CHABU</name>
<dbReference type="AlphaFoldDB" id="A0A388JZ83"/>
<dbReference type="Gramene" id="GBG63086">
    <property type="protein sequence ID" value="GBG63086"/>
    <property type="gene ID" value="CBR_g36571"/>
</dbReference>